<dbReference type="PANTHER" id="PTHR43414">
    <property type="entry name" value="MULTIDRUG RESISTANCE PROTEIN MDTG"/>
    <property type="match status" value="1"/>
</dbReference>
<dbReference type="PANTHER" id="PTHR43414:SF1">
    <property type="entry name" value="PEPTIDE PERMEASE"/>
    <property type="match status" value="1"/>
</dbReference>
<reference evidence="9" key="1">
    <citation type="submission" date="2021-07" db="EMBL/GenBank/DDBJ databases">
        <authorList>
            <person name="Stanton E."/>
        </authorList>
    </citation>
    <scope>NUCLEOTIDE SEQUENCE</scope>
    <source>
        <strain evidence="9">2021EL-01139</strain>
    </source>
</reference>
<evidence type="ECO:0000256" key="4">
    <source>
        <dbReference type="ARBA" id="ARBA00022692"/>
    </source>
</evidence>
<dbReference type="GO" id="GO:0005886">
    <property type="term" value="C:plasma membrane"/>
    <property type="evidence" value="ECO:0007669"/>
    <property type="project" value="UniProtKB-SubCell"/>
</dbReference>
<feature type="transmembrane region" description="Helical" evidence="7">
    <location>
        <begin position="135"/>
        <end position="158"/>
    </location>
</feature>
<evidence type="ECO:0000256" key="6">
    <source>
        <dbReference type="ARBA" id="ARBA00023136"/>
    </source>
</evidence>
<feature type="domain" description="Major facilitator superfamily (MFS) profile" evidence="8">
    <location>
        <begin position="3"/>
        <end position="394"/>
    </location>
</feature>
<dbReference type="RefSeq" id="WP_165880003.1">
    <property type="nucleotide sequence ID" value="NZ_JAAOIA010000015.1"/>
</dbReference>
<keyword evidence="5 7" id="KW-1133">Transmembrane helix</keyword>
<feature type="transmembrane region" description="Helical" evidence="7">
    <location>
        <begin position="164"/>
        <end position="185"/>
    </location>
</feature>
<evidence type="ECO:0000259" key="8">
    <source>
        <dbReference type="PROSITE" id="PS50850"/>
    </source>
</evidence>
<comment type="caution">
    <text evidence="9">The sequence shown here is derived from an EMBL/GenBank/DDBJ whole genome shotgun (WGS) entry which is preliminary data.</text>
</comment>
<feature type="transmembrane region" description="Helical" evidence="7">
    <location>
        <begin position="285"/>
        <end position="304"/>
    </location>
</feature>
<feature type="transmembrane region" description="Helical" evidence="7">
    <location>
        <begin position="340"/>
        <end position="365"/>
    </location>
</feature>
<dbReference type="Pfam" id="PF07690">
    <property type="entry name" value="MFS_1"/>
    <property type="match status" value="1"/>
</dbReference>
<sequence>MNLLKSHLIIGFLFGIQIVSMGAMEMSGPFWPIHLQHNSSGWLLSFSLTMVYVAPMTGVMLTSTFWGRMGDRMGNKAMMIRALLGLAITQILLSFCNDPWLILLLRTVQGACAGYIAPAQAYGVSVTDPKKRTQLFAFLQVSTNIGSLLGALCGGLILDYLNFFWINIIAGLLCGVCAVTVFVFLPSDKKHHLVIQAKKTSNNKKKYRPQQVVKHLMLLMGLLLMSRMLTLPSFSLYLNHSYSIDFWVIGLIYGLQAMGVILSAQLWAKWFEHQSITVSLVRLKWIIFTCVIVVICLALTPIIFWFASLYLLWGVLLGATTPILTALISSTISSEHQGYVLGLSQSINQFASIGGIALGSIFILFPGIDWLFYYVSAGYITSLITIILLIKHSSNEELYERKA</sequence>
<evidence type="ECO:0000256" key="2">
    <source>
        <dbReference type="ARBA" id="ARBA00022448"/>
    </source>
</evidence>
<evidence type="ECO:0000256" key="5">
    <source>
        <dbReference type="ARBA" id="ARBA00022989"/>
    </source>
</evidence>
<feature type="transmembrane region" description="Helical" evidence="7">
    <location>
        <begin position="78"/>
        <end position="95"/>
    </location>
</feature>
<feature type="transmembrane region" description="Helical" evidence="7">
    <location>
        <begin position="44"/>
        <end position="66"/>
    </location>
</feature>
<dbReference type="SUPFAM" id="SSF103473">
    <property type="entry name" value="MFS general substrate transporter"/>
    <property type="match status" value="1"/>
</dbReference>
<dbReference type="EMBL" id="JAHWLI010000029">
    <property type="protein sequence ID" value="MBW3116974.1"/>
    <property type="molecule type" value="Genomic_DNA"/>
</dbReference>
<dbReference type="AlphaFoldDB" id="A0AAE2ZBT8"/>
<evidence type="ECO:0000313" key="10">
    <source>
        <dbReference type="Proteomes" id="UP001155882"/>
    </source>
</evidence>
<evidence type="ECO:0000256" key="3">
    <source>
        <dbReference type="ARBA" id="ARBA00022475"/>
    </source>
</evidence>
<feature type="transmembrane region" description="Helical" evidence="7">
    <location>
        <begin position="371"/>
        <end position="390"/>
    </location>
</feature>
<dbReference type="PROSITE" id="PS50850">
    <property type="entry name" value="MFS"/>
    <property type="match status" value="1"/>
</dbReference>
<dbReference type="GO" id="GO:0022857">
    <property type="term" value="F:transmembrane transporter activity"/>
    <property type="evidence" value="ECO:0007669"/>
    <property type="project" value="InterPro"/>
</dbReference>
<feature type="transmembrane region" description="Helical" evidence="7">
    <location>
        <begin position="7"/>
        <end position="24"/>
    </location>
</feature>
<accession>A0AAE2ZBT8</accession>
<dbReference type="InterPro" id="IPR011701">
    <property type="entry name" value="MFS"/>
</dbReference>
<feature type="transmembrane region" description="Helical" evidence="7">
    <location>
        <begin position="310"/>
        <end position="328"/>
    </location>
</feature>
<dbReference type="Proteomes" id="UP001155882">
    <property type="component" value="Unassembled WGS sequence"/>
</dbReference>
<keyword evidence="4 7" id="KW-0812">Transmembrane</keyword>
<dbReference type="InterPro" id="IPR036259">
    <property type="entry name" value="MFS_trans_sf"/>
</dbReference>
<protein>
    <submittedName>
        <fullName evidence="9">MFS transporter</fullName>
    </submittedName>
</protein>
<feature type="transmembrane region" description="Helical" evidence="7">
    <location>
        <begin position="244"/>
        <end position="264"/>
    </location>
</feature>
<evidence type="ECO:0000256" key="1">
    <source>
        <dbReference type="ARBA" id="ARBA00004651"/>
    </source>
</evidence>
<evidence type="ECO:0000313" key="9">
    <source>
        <dbReference type="EMBL" id="MBW3116974.1"/>
    </source>
</evidence>
<evidence type="ECO:0000256" key="7">
    <source>
        <dbReference type="SAM" id="Phobius"/>
    </source>
</evidence>
<dbReference type="Gene3D" id="1.20.1250.20">
    <property type="entry name" value="MFS general substrate transporter like domains"/>
    <property type="match status" value="1"/>
</dbReference>
<keyword evidence="2" id="KW-0813">Transport</keyword>
<proteinExistence type="predicted"/>
<organism evidence="9 10">
    <name type="scientific">Providencia rettgeri</name>
    <dbReference type="NCBI Taxonomy" id="587"/>
    <lineage>
        <taxon>Bacteria</taxon>
        <taxon>Pseudomonadati</taxon>
        <taxon>Pseudomonadota</taxon>
        <taxon>Gammaproteobacteria</taxon>
        <taxon>Enterobacterales</taxon>
        <taxon>Morganellaceae</taxon>
        <taxon>Providencia</taxon>
    </lineage>
</organism>
<keyword evidence="3" id="KW-1003">Cell membrane</keyword>
<comment type="subcellular location">
    <subcellularLocation>
        <location evidence="1">Cell membrane</location>
        <topology evidence="1">Multi-pass membrane protein</topology>
    </subcellularLocation>
</comment>
<name>A0AAE2ZBT8_PRORE</name>
<gene>
    <name evidence="9" type="ORF">KYI77_10960</name>
</gene>
<feature type="transmembrane region" description="Helical" evidence="7">
    <location>
        <begin position="216"/>
        <end position="238"/>
    </location>
</feature>
<keyword evidence="6 7" id="KW-0472">Membrane</keyword>
<dbReference type="InterPro" id="IPR020846">
    <property type="entry name" value="MFS_dom"/>
</dbReference>